<dbReference type="AlphaFoldDB" id="A0A6C0KHA6"/>
<name>A0A6C0KHA6_9ZZZZ</name>
<evidence type="ECO:0000313" key="1">
    <source>
        <dbReference type="EMBL" id="QHU16581.1"/>
    </source>
</evidence>
<organism evidence="1">
    <name type="scientific">viral metagenome</name>
    <dbReference type="NCBI Taxonomy" id="1070528"/>
    <lineage>
        <taxon>unclassified sequences</taxon>
        <taxon>metagenomes</taxon>
        <taxon>organismal metagenomes</taxon>
    </lineage>
</organism>
<protein>
    <submittedName>
        <fullName evidence="1">Uncharacterized protein</fullName>
    </submittedName>
</protein>
<proteinExistence type="predicted"/>
<accession>A0A6C0KHA6</accession>
<dbReference type="EMBL" id="MN740886">
    <property type="protein sequence ID" value="QHU16581.1"/>
    <property type="molecule type" value="Genomic_DNA"/>
</dbReference>
<reference evidence="1" key="1">
    <citation type="journal article" date="2020" name="Nature">
        <title>Giant virus diversity and host interactions through global metagenomics.</title>
        <authorList>
            <person name="Schulz F."/>
            <person name="Roux S."/>
            <person name="Paez-Espino D."/>
            <person name="Jungbluth S."/>
            <person name="Walsh D.A."/>
            <person name="Denef V.J."/>
            <person name="McMahon K.D."/>
            <person name="Konstantinidis K.T."/>
            <person name="Eloe-Fadrosh E.A."/>
            <person name="Kyrpides N.C."/>
            <person name="Woyke T."/>
        </authorList>
    </citation>
    <scope>NUCLEOTIDE SEQUENCE</scope>
    <source>
        <strain evidence="1">GVMAG-S-3300012000-53</strain>
    </source>
</reference>
<sequence>MEFHSTNILPNNVDNVYSIRSTTFTRYLHLLLDKCENEKLEQGLTNFCEKYKIENKSDISTLMTIIKSNDEHHRRFNLPNGEIIGNLLFFIIYYMKQDNTLFAYMNKNLLLMKIACNLSGHIDNGRPIDTQVDNIMKSFDRIGALMNLNKHIENVSKTMDDDTVYRLEANIIDKYEYDYLDFKLIQ</sequence>